<feature type="domain" description="CheR-type methyltransferase" evidence="6">
    <location>
        <begin position="9"/>
        <end position="273"/>
    </location>
</feature>
<dbReference type="SUPFAM" id="SSF47757">
    <property type="entry name" value="Chemotaxis receptor methyltransferase CheR, N-terminal domain"/>
    <property type="match status" value="1"/>
</dbReference>
<dbReference type="GO" id="GO:0008983">
    <property type="term" value="F:protein-glutamate O-methyltransferase activity"/>
    <property type="evidence" value="ECO:0007669"/>
    <property type="project" value="UniProtKB-EC"/>
</dbReference>
<dbReference type="Pfam" id="PF03705">
    <property type="entry name" value="CheR_N"/>
    <property type="match status" value="1"/>
</dbReference>
<dbReference type="InterPro" id="IPR022642">
    <property type="entry name" value="CheR_C"/>
</dbReference>
<dbReference type="GO" id="GO:0032259">
    <property type="term" value="P:methylation"/>
    <property type="evidence" value="ECO:0007669"/>
    <property type="project" value="UniProtKB-KW"/>
</dbReference>
<evidence type="ECO:0000256" key="2">
    <source>
        <dbReference type="ARBA" id="ARBA00012534"/>
    </source>
</evidence>
<dbReference type="AlphaFoldDB" id="A0A485LVG9"/>
<dbReference type="Gene3D" id="1.10.155.10">
    <property type="entry name" value="Chemotaxis receptor methyltransferase CheR, N-terminal domain"/>
    <property type="match status" value="1"/>
</dbReference>
<dbReference type="SMART" id="SM00138">
    <property type="entry name" value="MeTrc"/>
    <property type="match status" value="1"/>
</dbReference>
<evidence type="ECO:0000256" key="3">
    <source>
        <dbReference type="ARBA" id="ARBA00022603"/>
    </source>
</evidence>
<reference evidence="7" key="1">
    <citation type="submission" date="2019-03" db="EMBL/GenBank/DDBJ databases">
        <authorList>
            <person name="Hao L."/>
        </authorList>
    </citation>
    <scope>NUCLEOTIDE SEQUENCE</scope>
</reference>
<proteinExistence type="predicted"/>
<dbReference type="Gene3D" id="3.40.50.150">
    <property type="entry name" value="Vaccinia Virus protein VP39"/>
    <property type="match status" value="1"/>
</dbReference>
<dbReference type="InterPro" id="IPR026024">
    <property type="entry name" value="Chemotaxis_MeTrfase_CheR"/>
</dbReference>
<dbReference type="InterPro" id="IPR029063">
    <property type="entry name" value="SAM-dependent_MTases_sf"/>
</dbReference>
<dbReference type="SUPFAM" id="SSF53335">
    <property type="entry name" value="S-adenosyl-L-methionine-dependent methyltransferases"/>
    <property type="match status" value="1"/>
</dbReference>
<dbReference type="InterPro" id="IPR036804">
    <property type="entry name" value="CheR_N_sf"/>
</dbReference>
<sequence>MRSPQENTIAAPRAIMSQELFSRLSEFIYRESGIKMPLTKKTMLEARLQKRLRAIGLGSYDEYCSYLFSPEGIANELVNMIDVVTTNKTEFFREAQHFEYLIENVVPELIRTKGAGIRRPFMVWSAACSSGEEPYTLAMVLDQFSRKIQGFTFQVLGTDISTRVLQTARDGIYDEERTQQIPFEFKRAYLMRSKDRSKGLVRIVPELRAHVKFRRLNFMAEDFGMREKMDVIFCRNVLIYFDHPTQETVINRICKHLHPGGYLFTGHSETINGMRVPLVPVANTVSRRTQL</sequence>
<protein>
    <recommendedName>
        <fullName evidence="2">protein-glutamate O-methyltransferase</fullName>
        <ecNumber evidence="2">2.1.1.80</ecNumber>
    </recommendedName>
</protein>
<dbReference type="PRINTS" id="PR00996">
    <property type="entry name" value="CHERMTFRASE"/>
</dbReference>
<keyword evidence="3 7" id="KW-0489">Methyltransferase</keyword>
<keyword evidence="4 7" id="KW-0808">Transferase</keyword>
<keyword evidence="5" id="KW-0949">S-adenosyl-L-methionine</keyword>
<evidence type="ECO:0000256" key="5">
    <source>
        <dbReference type="ARBA" id="ARBA00022691"/>
    </source>
</evidence>
<dbReference type="EMBL" id="CAADRM010000033">
    <property type="protein sequence ID" value="VFU12137.1"/>
    <property type="molecule type" value="Genomic_DNA"/>
</dbReference>
<evidence type="ECO:0000313" key="7">
    <source>
        <dbReference type="EMBL" id="VFU12137.1"/>
    </source>
</evidence>
<name>A0A485LVG9_9ZZZZ</name>
<dbReference type="PANTHER" id="PTHR24422">
    <property type="entry name" value="CHEMOTAXIS PROTEIN METHYLTRANSFERASE"/>
    <property type="match status" value="1"/>
</dbReference>
<dbReference type="InterPro" id="IPR022641">
    <property type="entry name" value="CheR_N"/>
</dbReference>
<dbReference type="EC" id="2.1.1.80" evidence="2"/>
<evidence type="ECO:0000256" key="4">
    <source>
        <dbReference type="ARBA" id="ARBA00022679"/>
    </source>
</evidence>
<dbReference type="InterPro" id="IPR000780">
    <property type="entry name" value="CheR_MeTrfase"/>
</dbReference>
<comment type="catalytic activity">
    <reaction evidence="1">
        <text>L-glutamyl-[protein] + S-adenosyl-L-methionine = [protein]-L-glutamate 5-O-methyl ester + S-adenosyl-L-homocysteine</text>
        <dbReference type="Rhea" id="RHEA:24452"/>
        <dbReference type="Rhea" id="RHEA-COMP:10208"/>
        <dbReference type="Rhea" id="RHEA-COMP:10311"/>
        <dbReference type="ChEBI" id="CHEBI:29973"/>
        <dbReference type="ChEBI" id="CHEBI:57856"/>
        <dbReference type="ChEBI" id="CHEBI:59789"/>
        <dbReference type="ChEBI" id="CHEBI:82795"/>
        <dbReference type="EC" id="2.1.1.80"/>
    </reaction>
</comment>
<dbReference type="PROSITE" id="PS50123">
    <property type="entry name" value="CHER"/>
    <property type="match status" value="1"/>
</dbReference>
<organism evidence="7">
    <name type="scientific">anaerobic digester metagenome</name>
    <dbReference type="NCBI Taxonomy" id="1263854"/>
    <lineage>
        <taxon>unclassified sequences</taxon>
        <taxon>metagenomes</taxon>
        <taxon>ecological metagenomes</taxon>
    </lineage>
</organism>
<dbReference type="PANTHER" id="PTHR24422:SF26">
    <property type="entry name" value="CHEMOTAXIS PROTEIN METHYLTRANSFERASE"/>
    <property type="match status" value="1"/>
</dbReference>
<evidence type="ECO:0000259" key="6">
    <source>
        <dbReference type="PROSITE" id="PS50123"/>
    </source>
</evidence>
<dbReference type="InterPro" id="IPR050903">
    <property type="entry name" value="Bact_Chemotaxis_MeTrfase"/>
</dbReference>
<accession>A0A485LVG9</accession>
<evidence type="ECO:0000256" key="1">
    <source>
        <dbReference type="ARBA" id="ARBA00001541"/>
    </source>
</evidence>
<dbReference type="Pfam" id="PF01739">
    <property type="entry name" value="CheR"/>
    <property type="match status" value="1"/>
</dbReference>
<gene>
    <name evidence="7" type="primary">cheR</name>
    <name evidence="7" type="ORF">SCFA_1280005</name>
</gene>
<dbReference type="PIRSF" id="PIRSF000410">
    <property type="entry name" value="CheR"/>
    <property type="match status" value="1"/>
</dbReference>